<dbReference type="EMBL" id="FNAG01000001">
    <property type="protein sequence ID" value="SDD17510.1"/>
    <property type="molecule type" value="Genomic_DNA"/>
</dbReference>
<protein>
    <submittedName>
        <fullName evidence="2">Uncharacterized protein</fullName>
    </submittedName>
</protein>
<evidence type="ECO:0000313" key="2">
    <source>
        <dbReference type="EMBL" id="SDD17510.1"/>
    </source>
</evidence>
<name>A0A1G6SKP8_9GAMM</name>
<keyword evidence="1" id="KW-0812">Transmembrane</keyword>
<reference evidence="2 3" key="1">
    <citation type="submission" date="2016-10" db="EMBL/GenBank/DDBJ databases">
        <authorList>
            <person name="de Groot N.N."/>
        </authorList>
    </citation>
    <scope>NUCLEOTIDE SEQUENCE [LARGE SCALE GENOMIC DNA]</scope>
    <source>
        <strain evidence="2 3">DSM 16957</strain>
    </source>
</reference>
<dbReference type="STRING" id="265719.SAMN04488509_101566"/>
<sequence length="65" mass="7354">MTPEEKQGASRGECWACDVVLPPLWLLGSVLFNFAPPRSLTRGQRRLTLLFWSLPLGIALWAVMR</sequence>
<keyword evidence="1" id="KW-1133">Transmembrane helix</keyword>
<feature type="transmembrane region" description="Helical" evidence="1">
    <location>
        <begin position="47"/>
        <end position="64"/>
    </location>
</feature>
<organism evidence="2 3">
    <name type="scientific">Aquimonas voraii</name>
    <dbReference type="NCBI Taxonomy" id="265719"/>
    <lineage>
        <taxon>Bacteria</taxon>
        <taxon>Pseudomonadati</taxon>
        <taxon>Pseudomonadota</taxon>
        <taxon>Gammaproteobacteria</taxon>
        <taxon>Lysobacterales</taxon>
        <taxon>Lysobacteraceae</taxon>
        <taxon>Aquimonas</taxon>
    </lineage>
</organism>
<dbReference type="RefSeq" id="WP_091238553.1">
    <property type="nucleotide sequence ID" value="NZ_FNAG01000001.1"/>
</dbReference>
<dbReference type="Proteomes" id="UP000199603">
    <property type="component" value="Unassembled WGS sequence"/>
</dbReference>
<proteinExistence type="predicted"/>
<evidence type="ECO:0000256" key="1">
    <source>
        <dbReference type="SAM" id="Phobius"/>
    </source>
</evidence>
<evidence type="ECO:0000313" key="3">
    <source>
        <dbReference type="Proteomes" id="UP000199603"/>
    </source>
</evidence>
<gene>
    <name evidence="2" type="ORF">SAMN04488509_101566</name>
</gene>
<keyword evidence="3" id="KW-1185">Reference proteome</keyword>
<accession>A0A1G6SKP8</accession>
<keyword evidence="1" id="KW-0472">Membrane</keyword>
<dbReference type="AlphaFoldDB" id="A0A1G6SKP8"/>
<feature type="transmembrane region" description="Helical" evidence="1">
    <location>
        <begin position="19"/>
        <end position="35"/>
    </location>
</feature>